<sequence>MIELKNLTFGYKPKKLLFRDLNLSLQPGSIYGLLGKNGAGKSSLLRLMGGLLYPTAGSVDVAGFTPRKREPAFFQELYFIPEEIYLPSVSLSRYIDTMGPFYPKFDEGQFRKYLSEFDVPPDQKLTAMSYGQKKKVIISFGLATNTRVLIMDEPTNGLDIPSKSQFRKIVSSALAPDRLMLISTHQVRDLDHLIDGIIIIDENEILLNHSLADIGDRLLFSSLSSVTETDRVLYAEPSLRGYSVVLENTEQEDSKVDLERLFNAVVTNRSGIKNLFQ</sequence>
<evidence type="ECO:0000256" key="1">
    <source>
        <dbReference type="ARBA" id="ARBA00022448"/>
    </source>
</evidence>
<protein>
    <submittedName>
        <fullName evidence="5">ABC transporter ATP-binding protein</fullName>
    </submittedName>
</protein>
<dbReference type="RefSeq" id="WP_114406943.1">
    <property type="nucleotide sequence ID" value="NZ_QOWE01000012.1"/>
</dbReference>
<reference evidence="5 6" key="1">
    <citation type="submission" date="2018-07" db="EMBL/GenBank/DDBJ databases">
        <title>Genome analysis of Larkinella rosea.</title>
        <authorList>
            <person name="Zhou Z."/>
            <person name="Wang G."/>
        </authorList>
    </citation>
    <scope>NUCLEOTIDE SEQUENCE [LARGE SCALE GENOMIC DNA]</scope>
    <source>
        <strain evidence="6">zzj9</strain>
    </source>
</reference>
<dbReference type="PANTHER" id="PTHR42939">
    <property type="entry name" value="ABC TRANSPORTER ATP-BINDING PROTEIN ALBC-RELATED"/>
    <property type="match status" value="1"/>
</dbReference>
<accession>A0A368JPE7</accession>
<keyword evidence="1" id="KW-0813">Transport</keyword>
<evidence type="ECO:0000259" key="4">
    <source>
        <dbReference type="PROSITE" id="PS50893"/>
    </source>
</evidence>
<proteinExistence type="predicted"/>
<dbReference type="EMBL" id="QOWE01000012">
    <property type="protein sequence ID" value="RCR68524.1"/>
    <property type="molecule type" value="Genomic_DNA"/>
</dbReference>
<dbReference type="Pfam" id="PF00005">
    <property type="entry name" value="ABC_tran"/>
    <property type="match status" value="1"/>
</dbReference>
<dbReference type="PROSITE" id="PS50893">
    <property type="entry name" value="ABC_TRANSPORTER_2"/>
    <property type="match status" value="1"/>
</dbReference>
<dbReference type="Gene3D" id="3.40.50.300">
    <property type="entry name" value="P-loop containing nucleotide triphosphate hydrolases"/>
    <property type="match status" value="1"/>
</dbReference>
<keyword evidence="6" id="KW-1185">Reference proteome</keyword>
<evidence type="ECO:0000256" key="2">
    <source>
        <dbReference type="ARBA" id="ARBA00022741"/>
    </source>
</evidence>
<dbReference type="InterPro" id="IPR051782">
    <property type="entry name" value="ABC_Transporter_VariousFunc"/>
</dbReference>
<evidence type="ECO:0000313" key="6">
    <source>
        <dbReference type="Proteomes" id="UP000253383"/>
    </source>
</evidence>
<evidence type="ECO:0000313" key="5">
    <source>
        <dbReference type="EMBL" id="RCR68524.1"/>
    </source>
</evidence>
<dbReference type="CDD" id="cd03230">
    <property type="entry name" value="ABC_DR_subfamily_A"/>
    <property type="match status" value="1"/>
</dbReference>
<dbReference type="GO" id="GO:0005524">
    <property type="term" value="F:ATP binding"/>
    <property type="evidence" value="ECO:0007669"/>
    <property type="project" value="UniProtKB-KW"/>
</dbReference>
<keyword evidence="2" id="KW-0547">Nucleotide-binding</keyword>
<dbReference type="SMART" id="SM00382">
    <property type="entry name" value="AAA"/>
    <property type="match status" value="1"/>
</dbReference>
<gene>
    <name evidence="5" type="ORF">DUE52_15505</name>
</gene>
<evidence type="ECO:0000256" key="3">
    <source>
        <dbReference type="ARBA" id="ARBA00022840"/>
    </source>
</evidence>
<dbReference type="InterPro" id="IPR003439">
    <property type="entry name" value="ABC_transporter-like_ATP-bd"/>
</dbReference>
<name>A0A368JPE7_9BACT</name>
<feature type="domain" description="ABC transporter" evidence="4">
    <location>
        <begin position="2"/>
        <end position="227"/>
    </location>
</feature>
<dbReference type="GO" id="GO:0016887">
    <property type="term" value="F:ATP hydrolysis activity"/>
    <property type="evidence" value="ECO:0007669"/>
    <property type="project" value="InterPro"/>
</dbReference>
<dbReference type="InterPro" id="IPR027417">
    <property type="entry name" value="P-loop_NTPase"/>
</dbReference>
<dbReference type="SUPFAM" id="SSF52540">
    <property type="entry name" value="P-loop containing nucleoside triphosphate hydrolases"/>
    <property type="match status" value="1"/>
</dbReference>
<dbReference type="AlphaFoldDB" id="A0A368JPE7"/>
<keyword evidence="3 5" id="KW-0067">ATP-binding</keyword>
<dbReference type="PANTHER" id="PTHR42939:SF1">
    <property type="entry name" value="ABC TRANSPORTER ATP-BINDING PROTEIN ALBC-RELATED"/>
    <property type="match status" value="1"/>
</dbReference>
<dbReference type="InterPro" id="IPR003593">
    <property type="entry name" value="AAA+_ATPase"/>
</dbReference>
<organism evidence="5 6">
    <name type="scientific">Larkinella punicea</name>
    <dbReference type="NCBI Taxonomy" id="2315727"/>
    <lineage>
        <taxon>Bacteria</taxon>
        <taxon>Pseudomonadati</taxon>
        <taxon>Bacteroidota</taxon>
        <taxon>Cytophagia</taxon>
        <taxon>Cytophagales</taxon>
        <taxon>Spirosomataceae</taxon>
        <taxon>Larkinella</taxon>
    </lineage>
</organism>
<dbReference type="OrthoDB" id="9808363at2"/>
<comment type="caution">
    <text evidence="5">The sequence shown here is derived from an EMBL/GenBank/DDBJ whole genome shotgun (WGS) entry which is preliminary data.</text>
</comment>
<dbReference type="Proteomes" id="UP000253383">
    <property type="component" value="Unassembled WGS sequence"/>
</dbReference>